<evidence type="ECO:0000256" key="5">
    <source>
        <dbReference type="ARBA" id="ARBA00023136"/>
    </source>
</evidence>
<dbReference type="Proteomes" id="UP000077875">
    <property type="component" value="Chromosome"/>
</dbReference>
<keyword evidence="4 6" id="KW-1133">Transmembrane helix</keyword>
<gene>
    <name evidence="7" type="ORF">A5892_16900</name>
</gene>
<evidence type="ECO:0000313" key="8">
    <source>
        <dbReference type="Proteomes" id="UP000077875"/>
    </source>
</evidence>
<dbReference type="InterPro" id="IPR050833">
    <property type="entry name" value="Poly_Biosynth_Transport"/>
</dbReference>
<dbReference type="KEGG" id="haa:A5892_16900"/>
<feature type="transmembrane region" description="Helical" evidence="6">
    <location>
        <begin position="134"/>
        <end position="151"/>
    </location>
</feature>
<feature type="transmembrane region" description="Helical" evidence="6">
    <location>
        <begin position="381"/>
        <end position="401"/>
    </location>
</feature>
<evidence type="ECO:0000256" key="4">
    <source>
        <dbReference type="ARBA" id="ARBA00022989"/>
    </source>
</evidence>
<keyword evidence="2" id="KW-1003">Cell membrane</keyword>
<feature type="transmembrane region" description="Helical" evidence="6">
    <location>
        <begin position="313"/>
        <end position="334"/>
    </location>
</feature>
<dbReference type="PANTHER" id="PTHR30250">
    <property type="entry name" value="PST FAMILY PREDICTED COLANIC ACID TRANSPORTER"/>
    <property type="match status" value="1"/>
</dbReference>
<proteinExistence type="predicted"/>
<accession>A0A172YI87</accession>
<dbReference type="CDD" id="cd13128">
    <property type="entry name" value="MATE_Wzx_like"/>
    <property type="match status" value="1"/>
</dbReference>
<comment type="subcellular location">
    <subcellularLocation>
        <location evidence="1">Cell membrane</location>
        <topology evidence="1">Multi-pass membrane protein</topology>
    </subcellularLocation>
</comment>
<keyword evidence="3 6" id="KW-0812">Transmembrane</keyword>
<evidence type="ECO:0000313" key="7">
    <source>
        <dbReference type="EMBL" id="ANF58938.1"/>
    </source>
</evidence>
<evidence type="ECO:0000256" key="3">
    <source>
        <dbReference type="ARBA" id="ARBA00022692"/>
    </source>
</evidence>
<sequence>MIAKVLGRLRSGHSGNIAWSLAGFIVPLAVGLVFIPLIIRQMGVELFGVLSIIWMLIGYFTLFDLGISRALTFLLSRNIGAGEVERNRLVYSTALPVVCIMGLLGGVLFWSCSEVLATRVFNVDAALIPAVRDAFRWTAIAIPFTIWATVMRSCLESYAEFRLINLVKIPINACFLVGPYAFYWFSDSFSLAVLSLLLARIAMFVAYLLANQRHLRFSVGAIQPALLKELFAFGGWMTVSNVVSPIMVYFDRFLIGSFLSVTLVGYYSAPYEIVTKVLVVPIAIASVLFPAVSKALSERNVEEVRSLIKRFGMLIAGLVGVVTLCLISAGGWGLEWWLGPEFREQGYWVLFWISLGVLFNSLAQVPFCVIQASGASKVTALIHLAEVPLYLVALSVALVWYQSISAVAFVWCLRVLVDLLVLTWVSGRLVDAKAR</sequence>
<feature type="transmembrane region" description="Helical" evidence="6">
    <location>
        <begin position="89"/>
        <end position="110"/>
    </location>
</feature>
<evidence type="ECO:0000256" key="2">
    <source>
        <dbReference type="ARBA" id="ARBA00022475"/>
    </source>
</evidence>
<feature type="transmembrane region" description="Helical" evidence="6">
    <location>
        <begin position="407"/>
        <end position="425"/>
    </location>
</feature>
<dbReference type="GO" id="GO:0005886">
    <property type="term" value="C:plasma membrane"/>
    <property type="evidence" value="ECO:0007669"/>
    <property type="project" value="UniProtKB-SubCell"/>
</dbReference>
<feature type="transmembrane region" description="Helical" evidence="6">
    <location>
        <begin position="346"/>
        <end position="369"/>
    </location>
</feature>
<feature type="transmembrane region" description="Helical" evidence="6">
    <location>
        <begin position="163"/>
        <end position="183"/>
    </location>
</feature>
<dbReference type="AlphaFoldDB" id="A0A172YI87"/>
<feature type="transmembrane region" description="Helical" evidence="6">
    <location>
        <begin position="46"/>
        <end position="68"/>
    </location>
</feature>
<keyword evidence="5 6" id="KW-0472">Membrane</keyword>
<reference evidence="7 8" key="1">
    <citation type="submission" date="2016-04" db="EMBL/GenBank/DDBJ databases">
        <title>Complete Genome Sequence of Halotalea alkalilenta IHB B 13600.</title>
        <authorList>
            <person name="Swarnkar M.K."/>
            <person name="Sharma A."/>
            <person name="Kaushal K."/>
            <person name="Soni R."/>
            <person name="Rana S."/>
            <person name="Singh A.K."/>
            <person name="Gulati A."/>
        </authorList>
    </citation>
    <scope>NUCLEOTIDE SEQUENCE [LARGE SCALE GENOMIC DNA]</scope>
    <source>
        <strain evidence="7 8">IHB B 13600</strain>
    </source>
</reference>
<feature type="transmembrane region" description="Helical" evidence="6">
    <location>
        <begin position="230"/>
        <end position="250"/>
    </location>
</feature>
<feature type="transmembrane region" description="Helical" evidence="6">
    <location>
        <begin position="273"/>
        <end position="292"/>
    </location>
</feature>
<name>A0A172YI87_9GAMM</name>
<keyword evidence="8" id="KW-1185">Reference proteome</keyword>
<feature type="transmembrane region" description="Helical" evidence="6">
    <location>
        <begin position="189"/>
        <end position="210"/>
    </location>
</feature>
<dbReference type="PANTHER" id="PTHR30250:SF26">
    <property type="entry name" value="PSMA PROTEIN"/>
    <property type="match status" value="1"/>
</dbReference>
<evidence type="ECO:0008006" key="9">
    <source>
        <dbReference type="Google" id="ProtNLM"/>
    </source>
</evidence>
<organism evidence="7 8">
    <name type="scientific">Halotalea alkalilenta</name>
    <dbReference type="NCBI Taxonomy" id="376489"/>
    <lineage>
        <taxon>Bacteria</taxon>
        <taxon>Pseudomonadati</taxon>
        <taxon>Pseudomonadota</taxon>
        <taxon>Gammaproteobacteria</taxon>
        <taxon>Oceanospirillales</taxon>
        <taxon>Halomonadaceae</taxon>
        <taxon>Halotalea</taxon>
    </lineage>
</organism>
<feature type="transmembrane region" description="Helical" evidence="6">
    <location>
        <begin position="21"/>
        <end position="40"/>
    </location>
</feature>
<protein>
    <recommendedName>
        <fullName evidence="9">Polysaccharide biosynthesis protein</fullName>
    </recommendedName>
</protein>
<dbReference type="EMBL" id="CP015243">
    <property type="protein sequence ID" value="ANF58938.1"/>
    <property type="molecule type" value="Genomic_DNA"/>
</dbReference>
<evidence type="ECO:0000256" key="1">
    <source>
        <dbReference type="ARBA" id="ARBA00004651"/>
    </source>
</evidence>
<evidence type="ECO:0000256" key="6">
    <source>
        <dbReference type="SAM" id="Phobius"/>
    </source>
</evidence>
<dbReference type="STRING" id="376489.A5892_16900"/>
<dbReference type="RefSeq" id="WP_064123791.1">
    <property type="nucleotide sequence ID" value="NZ_CP015243.1"/>
</dbReference>
<dbReference type="Pfam" id="PF13440">
    <property type="entry name" value="Polysacc_synt_3"/>
    <property type="match status" value="1"/>
</dbReference>